<dbReference type="Proteomes" id="UP001501772">
    <property type="component" value="Unassembled WGS sequence"/>
</dbReference>
<keyword evidence="5" id="KW-0998">Cell outer membrane</keyword>
<dbReference type="PROSITE" id="PS51257">
    <property type="entry name" value="PROKAR_LIPOPROTEIN"/>
    <property type="match status" value="1"/>
</dbReference>
<evidence type="ECO:0000256" key="2">
    <source>
        <dbReference type="ARBA" id="ARBA00006275"/>
    </source>
</evidence>
<feature type="domain" description="SusD-like N-terminal" evidence="7">
    <location>
        <begin position="36"/>
        <end position="238"/>
    </location>
</feature>
<keyword evidence="3" id="KW-0732">Signal</keyword>
<evidence type="ECO:0000313" key="9">
    <source>
        <dbReference type="Proteomes" id="UP001501772"/>
    </source>
</evidence>
<evidence type="ECO:0000259" key="6">
    <source>
        <dbReference type="Pfam" id="PF07980"/>
    </source>
</evidence>
<keyword evidence="4" id="KW-0472">Membrane</keyword>
<name>A0ABP8BE10_9SPHI</name>
<comment type="subcellular location">
    <subcellularLocation>
        <location evidence="1">Cell outer membrane</location>
    </subcellularLocation>
</comment>
<keyword evidence="9" id="KW-1185">Reference proteome</keyword>
<dbReference type="InterPro" id="IPR033985">
    <property type="entry name" value="SusD-like_N"/>
</dbReference>
<comment type="similarity">
    <text evidence="2">Belongs to the SusD family.</text>
</comment>
<evidence type="ECO:0000313" key="8">
    <source>
        <dbReference type="EMBL" id="GAA4204121.1"/>
    </source>
</evidence>
<dbReference type="Pfam" id="PF14322">
    <property type="entry name" value="SusD-like_3"/>
    <property type="match status" value="1"/>
</dbReference>
<organism evidence="8 9">
    <name type="scientific">Pedobacter jeongneungensis</name>
    <dbReference type="NCBI Taxonomy" id="947309"/>
    <lineage>
        <taxon>Bacteria</taxon>
        <taxon>Pseudomonadati</taxon>
        <taxon>Bacteroidota</taxon>
        <taxon>Sphingobacteriia</taxon>
        <taxon>Sphingobacteriales</taxon>
        <taxon>Sphingobacteriaceae</taxon>
        <taxon>Pedobacter</taxon>
    </lineage>
</organism>
<protein>
    <submittedName>
        <fullName evidence="8">RagB/SusD family nutrient uptake outer membrane protein</fullName>
    </submittedName>
</protein>
<gene>
    <name evidence="8" type="ORF">GCM10022289_21450</name>
</gene>
<accession>A0ABP8BE10</accession>
<evidence type="ECO:0000256" key="3">
    <source>
        <dbReference type="ARBA" id="ARBA00022729"/>
    </source>
</evidence>
<dbReference type="InterPro" id="IPR012944">
    <property type="entry name" value="SusD_RagB_dom"/>
</dbReference>
<dbReference type="RefSeq" id="WP_344851454.1">
    <property type="nucleotide sequence ID" value="NZ_BAABBY010000005.1"/>
</dbReference>
<feature type="domain" description="RagB/SusD" evidence="6">
    <location>
        <begin position="353"/>
        <end position="492"/>
    </location>
</feature>
<dbReference type="Gene3D" id="1.25.40.390">
    <property type="match status" value="1"/>
</dbReference>
<dbReference type="Pfam" id="PF07980">
    <property type="entry name" value="SusD_RagB"/>
    <property type="match status" value="1"/>
</dbReference>
<dbReference type="CDD" id="cd08977">
    <property type="entry name" value="SusD"/>
    <property type="match status" value="1"/>
</dbReference>
<evidence type="ECO:0000259" key="7">
    <source>
        <dbReference type="Pfam" id="PF14322"/>
    </source>
</evidence>
<dbReference type="SUPFAM" id="SSF48452">
    <property type="entry name" value="TPR-like"/>
    <property type="match status" value="1"/>
</dbReference>
<evidence type="ECO:0000256" key="5">
    <source>
        <dbReference type="ARBA" id="ARBA00023237"/>
    </source>
</evidence>
<dbReference type="EMBL" id="BAABBY010000005">
    <property type="protein sequence ID" value="GAA4204121.1"/>
    <property type="molecule type" value="Genomic_DNA"/>
</dbReference>
<proteinExistence type="inferred from homology"/>
<evidence type="ECO:0000256" key="4">
    <source>
        <dbReference type="ARBA" id="ARBA00023136"/>
    </source>
</evidence>
<comment type="caution">
    <text evidence="8">The sequence shown here is derived from an EMBL/GenBank/DDBJ whole genome shotgun (WGS) entry which is preliminary data.</text>
</comment>
<evidence type="ECO:0000256" key="1">
    <source>
        <dbReference type="ARBA" id="ARBA00004442"/>
    </source>
</evidence>
<reference evidence="9" key="1">
    <citation type="journal article" date="2019" name="Int. J. Syst. Evol. Microbiol.">
        <title>The Global Catalogue of Microorganisms (GCM) 10K type strain sequencing project: providing services to taxonomists for standard genome sequencing and annotation.</title>
        <authorList>
            <consortium name="The Broad Institute Genomics Platform"/>
            <consortium name="The Broad Institute Genome Sequencing Center for Infectious Disease"/>
            <person name="Wu L."/>
            <person name="Ma J."/>
        </authorList>
    </citation>
    <scope>NUCLEOTIDE SEQUENCE [LARGE SCALE GENOMIC DNA]</scope>
    <source>
        <strain evidence="9">JCM 17626</strain>
    </source>
</reference>
<sequence length="493" mass="55439">MKFKKYLLIGLGAIALSSCTKDYLNEPQPADGSVSDVLVFNSKVGVDNALTGIYYLMRNYQGSAQNMYGWKTVQLNFDLRGNDMISDASNWWLYENNWSDNTYGRIATASRNAQIWNLCYKVINNANAIVTNINKLPESDAVKNAFVAEARALRGWAYFQLARVYQFTYAKDINAAGVPIMLEATTATTTGKPRSSMKDVYAQVVSDLEYATATLTTTRVDKYRINKSVAQGILAEVYQEMGMADASLWTKAVSNAQAARTGFTLMSAADYKAGFNTVSNAEWMWGLQFNASQSLSYASFFGYIEPLNTPNTSFKARYNDLYINNTFVSLFTATDIRNTFLAAPGQSSALTWKKFVTYKFQDNATQTGDFVMMRAAEMYLIEAEGDAQQGLLEPAKDVLFVLQKQRDPNAVRSTATSKDALINEILVERRKELYAEMGVEYFDLKRYQRGLVRNGIQWSLLNIAATDNRWRWQIPQTEMDNNKSLTSADQNPL</sequence>
<dbReference type="InterPro" id="IPR011990">
    <property type="entry name" value="TPR-like_helical_dom_sf"/>
</dbReference>